<accession>A0ABT2U9V9</accession>
<feature type="domain" description="RNA polymerase sigma-70 region 2" evidence="7">
    <location>
        <begin position="22"/>
        <end position="89"/>
    </location>
</feature>
<comment type="similarity">
    <text evidence="1 6">Belongs to the sigma-70 factor family. ECF subfamily.</text>
</comment>
<dbReference type="InterPro" id="IPR039425">
    <property type="entry name" value="RNA_pol_sigma-70-like"/>
</dbReference>
<reference evidence="9 10" key="1">
    <citation type="submission" date="2022-09" db="EMBL/GenBank/DDBJ databases">
        <authorList>
            <person name="Han X.L."/>
            <person name="Wang Q."/>
            <person name="Lu T."/>
        </authorList>
    </citation>
    <scope>NUCLEOTIDE SEQUENCE [LARGE SCALE GENOMIC DNA]</scope>
    <source>
        <strain evidence="9 10">WQ 127069</strain>
    </source>
</reference>
<dbReference type="Gene3D" id="1.10.1740.10">
    <property type="match status" value="1"/>
</dbReference>
<dbReference type="PROSITE" id="PS01063">
    <property type="entry name" value="SIGMA70_ECF"/>
    <property type="match status" value="1"/>
</dbReference>
<evidence type="ECO:0000256" key="5">
    <source>
        <dbReference type="ARBA" id="ARBA00023163"/>
    </source>
</evidence>
<evidence type="ECO:0000256" key="2">
    <source>
        <dbReference type="ARBA" id="ARBA00023015"/>
    </source>
</evidence>
<dbReference type="InterPro" id="IPR014284">
    <property type="entry name" value="RNA_pol_sigma-70_dom"/>
</dbReference>
<comment type="caution">
    <text evidence="9">The sequence shown here is derived from an EMBL/GenBank/DDBJ whole genome shotgun (WGS) entry which is preliminary data.</text>
</comment>
<keyword evidence="2 6" id="KW-0805">Transcription regulation</keyword>
<dbReference type="InterPro" id="IPR007627">
    <property type="entry name" value="RNA_pol_sigma70_r2"/>
</dbReference>
<keyword evidence="10" id="KW-1185">Reference proteome</keyword>
<dbReference type="EMBL" id="JAOQIO010000007">
    <property type="protein sequence ID" value="MCU6791431.1"/>
    <property type="molecule type" value="Genomic_DNA"/>
</dbReference>
<dbReference type="Proteomes" id="UP001652445">
    <property type="component" value="Unassembled WGS sequence"/>
</dbReference>
<dbReference type="NCBIfam" id="TIGR02937">
    <property type="entry name" value="sigma70-ECF"/>
    <property type="match status" value="1"/>
</dbReference>
<dbReference type="RefSeq" id="WP_076231810.1">
    <property type="nucleotide sequence ID" value="NZ_JAOQIO010000007.1"/>
</dbReference>
<dbReference type="PANTHER" id="PTHR43133">
    <property type="entry name" value="RNA POLYMERASE ECF-TYPE SIGMA FACTO"/>
    <property type="match status" value="1"/>
</dbReference>
<dbReference type="CDD" id="cd06171">
    <property type="entry name" value="Sigma70_r4"/>
    <property type="match status" value="1"/>
</dbReference>
<dbReference type="Gene3D" id="1.10.10.10">
    <property type="entry name" value="Winged helix-like DNA-binding domain superfamily/Winged helix DNA-binding domain"/>
    <property type="match status" value="1"/>
</dbReference>
<evidence type="ECO:0000259" key="7">
    <source>
        <dbReference type="Pfam" id="PF04542"/>
    </source>
</evidence>
<dbReference type="Pfam" id="PF04542">
    <property type="entry name" value="Sigma70_r2"/>
    <property type="match status" value="1"/>
</dbReference>
<evidence type="ECO:0000256" key="3">
    <source>
        <dbReference type="ARBA" id="ARBA00023082"/>
    </source>
</evidence>
<dbReference type="InterPro" id="IPR000838">
    <property type="entry name" value="RNA_pol_sigma70_ECF_CS"/>
</dbReference>
<dbReference type="InterPro" id="IPR013324">
    <property type="entry name" value="RNA_pol_sigma_r3/r4-like"/>
</dbReference>
<protein>
    <recommendedName>
        <fullName evidence="6">RNA polymerase sigma factor</fullName>
    </recommendedName>
</protein>
<dbReference type="InterPro" id="IPR036388">
    <property type="entry name" value="WH-like_DNA-bd_sf"/>
</dbReference>
<evidence type="ECO:0000259" key="8">
    <source>
        <dbReference type="Pfam" id="PF08281"/>
    </source>
</evidence>
<dbReference type="SUPFAM" id="SSF88659">
    <property type="entry name" value="Sigma3 and sigma4 domains of RNA polymerase sigma factors"/>
    <property type="match status" value="1"/>
</dbReference>
<dbReference type="Pfam" id="PF08281">
    <property type="entry name" value="Sigma70_r4_2"/>
    <property type="match status" value="1"/>
</dbReference>
<gene>
    <name evidence="9" type="primary">sigY</name>
    <name evidence="9" type="ORF">OB236_04725</name>
</gene>
<dbReference type="NCBIfam" id="NF007216">
    <property type="entry name" value="PRK09638.1"/>
    <property type="match status" value="1"/>
</dbReference>
<evidence type="ECO:0000313" key="10">
    <source>
        <dbReference type="Proteomes" id="UP001652445"/>
    </source>
</evidence>
<dbReference type="InterPro" id="IPR013325">
    <property type="entry name" value="RNA_pol_sigma_r2"/>
</dbReference>
<dbReference type="PANTHER" id="PTHR43133:SF60">
    <property type="entry name" value="RNA POLYMERASE SIGMA FACTOR SIGV"/>
    <property type="match status" value="1"/>
</dbReference>
<evidence type="ECO:0000313" key="9">
    <source>
        <dbReference type="EMBL" id="MCU6791431.1"/>
    </source>
</evidence>
<proteinExistence type="inferred from homology"/>
<feature type="domain" description="RNA polymerase sigma factor 70 region 4 type 2" evidence="8">
    <location>
        <begin position="119"/>
        <end position="169"/>
    </location>
</feature>
<dbReference type="SUPFAM" id="SSF88946">
    <property type="entry name" value="Sigma2 domain of RNA polymerase sigma factors"/>
    <property type="match status" value="1"/>
</dbReference>
<keyword evidence="5 6" id="KW-0804">Transcription</keyword>
<dbReference type="InterPro" id="IPR013249">
    <property type="entry name" value="RNA_pol_sigma70_r4_t2"/>
</dbReference>
<name>A0ABT2U9V9_9BACL</name>
<evidence type="ECO:0000256" key="4">
    <source>
        <dbReference type="ARBA" id="ARBA00023125"/>
    </source>
</evidence>
<keyword evidence="4 6" id="KW-0238">DNA-binding</keyword>
<evidence type="ECO:0000256" key="6">
    <source>
        <dbReference type="RuleBase" id="RU000716"/>
    </source>
</evidence>
<evidence type="ECO:0000256" key="1">
    <source>
        <dbReference type="ARBA" id="ARBA00010641"/>
    </source>
</evidence>
<keyword evidence="3 6" id="KW-0731">Sigma factor</keyword>
<organism evidence="9 10">
    <name type="scientific">Paenibacillus baimaensis</name>
    <dbReference type="NCBI Taxonomy" id="2982185"/>
    <lineage>
        <taxon>Bacteria</taxon>
        <taxon>Bacillati</taxon>
        <taxon>Bacillota</taxon>
        <taxon>Bacilli</taxon>
        <taxon>Bacillales</taxon>
        <taxon>Paenibacillaceae</taxon>
        <taxon>Paenibacillus</taxon>
    </lineage>
</organism>
<sequence length="181" mass="21456">MTDEQQLIYQAQKGDSVALSKLFQQHYSYILKYVIKLTMNVQTAEDLTQEALMRSMEKLHLYNGKSKFSSWLITIATRLYMDELRKKKRERNWQEQEQLQSVRNLQWQLTQSGGEWSDVLNALHRLSSDIRVPIILKHYYGYSQEEIADMLDVPVGTVKSRIHNGLRNLRKELNEHEEVRD</sequence>